<dbReference type="FunFam" id="3.80.10.10:FF:000041">
    <property type="entry name" value="LRR receptor-like serine/threonine-protein kinase ERECTA"/>
    <property type="match status" value="1"/>
</dbReference>
<dbReference type="InterPro" id="IPR003367">
    <property type="entry name" value="Thrombospondin_3-like_rpt"/>
</dbReference>
<name>A0AAE9SE64_9FLAO</name>
<evidence type="ECO:0000256" key="4">
    <source>
        <dbReference type="ARBA" id="ARBA00023136"/>
    </source>
</evidence>
<evidence type="ECO:0000256" key="1">
    <source>
        <dbReference type="ARBA" id="ARBA00022614"/>
    </source>
</evidence>
<feature type="domain" description="Ig-like" evidence="7">
    <location>
        <begin position="646"/>
        <end position="728"/>
    </location>
</feature>
<dbReference type="GO" id="GO:0007155">
    <property type="term" value="P:cell adhesion"/>
    <property type="evidence" value="ECO:0007669"/>
    <property type="project" value="InterPro"/>
</dbReference>
<dbReference type="Proteomes" id="UP001056837">
    <property type="component" value="Chromosome"/>
</dbReference>
<keyword evidence="4" id="KW-0472">Membrane</keyword>
<dbReference type="Pfam" id="PF13855">
    <property type="entry name" value="LRR_8"/>
    <property type="match status" value="1"/>
</dbReference>
<dbReference type="SUPFAM" id="SSF52058">
    <property type="entry name" value="L domain-like"/>
    <property type="match status" value="3"/>
</dbReference>
<organism evidence="8 9">
    <name type="scientific">Tenacibaculum mesophilum</name>
    <dbReference type="NCBI Taxonomy" id="104268"/>
    <lineage>
        <taxon>Bacteria</taxon>
        <taxon>Pseudomonadati</taxon>
        <taxon>Bacteroidota</taxon>
        <taxon>Flavobacteriia</taxon>
        <taxon>Flavobacteriales</taxon>
        <taxon>Flavobacteriaceae</taxon>
        <taxon>Tenacibaculum</taxon>
    </lineage>
</organism>
<dbReference type="FunFam" id="3.80.10.10:FF:000095">
    <property type="entry name" value="LRR receptor-like serine/threonine-protein kinase GSO1"/>
    <property type="match status" value="2"/>
</dbReference>
<dbReference type="NCBIfam" id="TIGR04183">
    <property type="entry name" value="Por_Secre_tail"/>
    <property type="match status" value="1"/>
</dbReference>
<evidence type="ECO:0000256" key="5">
    <source>
        <dbReference type="ARBA" id="ARBA00023157"/>
    </source>
</evidence>
<evidence type="ECO:0000259" key="7">
    <source>
        <dbReference type="PROSITE" id="PS50835"/>
    </source>
</evidence>
<dbReference type="InterPro" id="IPR003599">
    <property type="entry name" value="Ig_sub"/>
</dbReference>
<protein>
    <submittedName>
        <fullName evidence="8">T9SS type A sorting domain-containing protein</fullName>
    </submittedName>
</protein>
<dbReference type="InterPro" id="IPR013783">
    <property type="entry name" value="Ig-like_fold"/>
</dbReference>
<dbReference type="Pfam" id="PF18962">
    <property type="entry name" value="Por_Secre_tail"/>
    <property type="match status" value="1"/>
</dbReference>
<evidence type="ECO:0000256" key="3">
    <source>
        <dbReference type="ARBA" id="ARBA00022737"/>
    </source>
</evidence>
<dbReference type="Pfam" id="PF02412">
    <property type="entry name" value="TSP_3"/>
    <property type="match status" value="2"/>
</dbReference>
<accession>A0AAE9SE64</accession>
<dbReference type="SMART" id="SM00369">
    <property type="entry name" value="LRR_TYP"/>
    <property type="match status" value="5"/>
</dbReference>
<dbReference type="Gene3D" id="3.80.10.10">
    <property type="entry name" value="Ribonuclease Inhibitor"/>
    <property type="match status" value="6"/>
</dbReference>
<dbReference type="RefSeq" id="WP_167713924.1">
    <property type="nucleotide sequence ID" value="NZ_CP050861.1"/>
</dbReference>
<dbReference type="EMBL" id="CP050861">
    <property type="protein sequence ID" value="UTD14520.1"/>
    <property type="molecule type" value="Genomic_DNA"/>
</dbReference>
<evidence type="ECO:0000256" key="6">
    <source>
        <dbReference type="SAM" id="SignalP"/>
    </source>
</evidence>
<proteinExistence type="predicted"/>
<dbReference type="SUPFAM" id="SSF103647">
    <property type="entry name" value="TSP type-3 repeat"/>
    <property type="match status" value="1"/>
</dbReference>
<dbReference type="InterPro" id="IPR003598">
    <property type="entry name" value="Ig_sub2"/>
</dbReference>
<dbReference type="PRINTS" id="PR00019">
    <property type="entry name" value="LEURICHRPT"/>
</dbReference>
<keyword evidence="3" id="KW-0677">Repeat</keyword>
<evidence type="ECO:0000256" key="2">
    <source>
        <dbReference type="ARBA" id="ARBA00022729"/>
    </source>
</evidence>
<dbReference type="InterPro" id="IPR007110">
    <property type="entry name" value="Ig-like_dom"/>
</dbReference>
<dbReference type="Pfam" id="PF00560">
    <property type="entry name" value="LRR_1"/>
    <property type="match status" value="4"/>
</dbReference>
<evidence type="ECO:0000313" key="8">
    <source>
        <dbReference type="EMBL" id="UTD14520.1"/>
    </source>
</evidence>
<keyword evidence="1" id="KW-0433">Leucine-rich repeat</keyword>
<keyword evidence="5" id="KW-1015">Disulfide bond</keyword>
<feature type="signal peptide" evidence="6">
    <location>
        <begin position="1"/>
        <end position="18"/>
    </location>
</feature>
<dbReference type="InterPro" id="IPR036179">
    <property type="entry name" value="Ig-like_dom_sf"/>
</dbReference>
<dbReference type="PROSITE" id="PS50835">
    <property type="entry name" value="IG_LIKE"/>
    <property type="match status" value="3"/>
</dbReference>
<reference evidence="8" key="1">
    <citation type="submission" date="2020-04" db="EMBL/GenBank/DDBJ databases">
        <title>Tenacibaculum mesophilum bac2.</title>
        <authorList>
            <person name="Li M."/>
        </authorList>
    </citation>
    <scope>NUCLEOTIDE SEQUENCE</scope>
    <source>
        <strain evidence="8">Bac2</strain>
    </source>
</reference>
<dbReference type="SMART" id="SM00365">
    <property type="entry name" value="LRR_SD22"/>
    <property type="match status" value="5"/>
</dbReference>
<feature type="domain" description="Ig-like" evidence="7">
    <location>
        <begin position="234"/>
        <end position="315"/>
    </location>
</feature>
<feature type="domain" description="Ig-like" evidence="7">
    <location>
        <begin position="1081"/>
        <end position="1158"/>
    </location>
</feature>
<sequence>MKRLLLFTLVLFGVYVNAQEISQSDKDALIALYNATDGANWTNKWDLNDSPQNWYGVVTSVVFGASGAERHVDEINLLNNNLSGSIPADLGNLKSLNTLNLSNNNLTSAIPSALGNAKDLNYLYLQNNQLTGNIPVELFTLNERHFVEINLSHNKLTGKLPVEIGESIANVGEVFVSNNLLTDLPDYTNVSLFRINTLDISNNNINFSVFERVPSFDNIAKVLEDNVATLTYSPQNRVGEIETIELNVGENISFSITGLTSANNTYQWYKNDVPIGGATNPTYQITGSTLTDAGVYYCEVKNANVPNLTLKRNIINYNTIGAINDRNALISLYDATDGANWTDSWNLNEAMNSWEGVTVNSLGRVTSLSLNYRKLNGELPNELGNLTELIKLHLNEGSSSSVRGSIPDSICNLVKVEDVIIDMPGLTGAVPSCLFTIASLRSVYLIGNSPLLTLDFPDDLSNLTNLTTLSLSRIDLSSNGGFPMSILDLTNLEKLSLYITRLTGNIPEQIGLLSNLTELSLRHSGALTGVIPSSIGDLTKLNSLTIVSTNIEGEIPSSFSKLTSLRALDLSRNKLTGHIPSYINTFNTLTSLDFSHNNLSGTIPDFTTLTNLQNLEFDNNKFVFKDFENEYTNYKNQIPYIFSYQPQLKIDEEQNITVIEEESITLIAEATNSTNNSYQWRKDGVEINGATNRSYTINNLGFNDNGVYDCVIKNSIITDLILLKNEITLKVKSKGVIHDKNALIAFYNATDGANWTNPWDLNADISTWEGVTVNTVGRVTELDIRYRKLNGTLPDDLGNLTELRKLTLLGLGSTSNGLTGSIPSSLCNLTKIEEINIDQLNLTGVIPSCLFNIISLKNVKIDGHGNMLTLDFPDDLSELINLTSLYLSNVDLSSEGDFPENILDLTNLERLTLFNNELTGSIPTTISNLTKLKELSIRAYKMSGSIPDEIGALVNLESLSFNIPLTGLMPASIGDLIKLKSLRIYGNIEGEIPASFSKLTALYSLDFSRNKLTGQIPQFINTFSNLQLLELGGNKLSGVIPDLTSLTKLQILDIQDNQFVFEDFENEFNTYKTLFGFFYQPQSNIDTEEIITVIEEDEVRLTVEATKSTNNTYQWRKDGVDINGAKSREYVIESLKLTDKGVYDCVISNSLITDLKLTKNRIILNVDPSDLDGDGIKDVDDLCLNTPAGESVNSNGCSESQLDDDNDGINNDKDLCPNTPTGEPVNVDGCSESQLDDDNDGVFNNVDQCPNTSEGSIVDVNGCAQYQLIDIVPSDIQVMVSSTTCPDKSNGIVNLSFKKNYIYKVILVGQGVINKTFENVNYTSGLEITELPVGSYEICVTASELPSFSQCYNVMVSAPVALKVSQASLKGTSLTYQVSGSENYKVTINNKEYLYTFKDTGEREITVNLNNGNNSVEITTNKPCQGVYNKSVTVKSITLYPIPVTNYLNISGVTGNSAIVAVRSLEGATVLSAKLDVYNGGARLPMDTLATGMYLVTVTTSTQTVNTKIFKK</sequence>
<dbReference type="GO" id="GO:0005509">
    <property type="term" value="F:calcium ion binding"/>
    <property type="evidence" value="ECO:0007669"/>
    <property type="project" value="InterPro"/>
</dbReference>
<dbReference type="SUPFAM" id="SSF48726">
    <property type="entry name" value="Immunoglobulin"/>
    <property type="match status" value="3"/>
</dbReference>
<dbReference type="SMART" id="SM00408">
    <property type="entry name" value="IGc2"/>
    <property type="match status" value="3"/>
</dbReference>
<dbReference type="Gene3D" id="2.60.40.10">
    <property type="entry name" value="Immunoglobulins"/>
    <property type="match status" value="3"/>
</dbReference>
<gene>
    <name evidence="8" type="ORF">HER15_03090</name>
</gene>
<dbReference type="PANTHER" id="PTHR48065">
    <property type="entry name" value="OS10G0469600 PROTEIN"/>
    <property type="match status" value="1"/>
</dbReference>
<dbReference type="InterPro" id="IPR001611">
    <property type="entry name" value="Leu-rich_rpt"/>
</dbReference>
<dbReference type="PROSITE" id="PS51450">
    <property type="entry name" value="LRR"/>
    <property type="match status" value="2"/>
</dbReference>
<dbReference type="InterPro" id="IPR028974">
    <property type="entry name" value="TSP_type-3_rpt"/>
</dbReference>
<dbReference type="SMART" id="SM00409">
    <property type="entry name" value="IG"/>
    <property type="match status" value="3"/>
</dbReference>
<dbReference type="Gene3D" id="4.10.1080.10">
    <property type="entry name" value="TSP type-3 repeat"/>
    <property type="match status" value="1"/>
</dbReference>
<dbReference type="InterPro" id="IPR026444">
    <property type="entry name" value="Secre_tail"/>
</dbReference>
<keyword evidence="2 6" id="KW-0732">Signal</keyword>
<evidence type="ECO:0000313" key="9">
    <source>
        <dbReference type="Proteomes" id="UP001056837"/>
    </source>
</evidence>
<dbReference type="InterPro" id="IPR003591">
    <property type="entry name" value="Leu-rich_rpt_typical-subtyp"/>
</dbReference>
<dbReference type="Pfam" id="PF13927">
    <property type="entry name" value="Ig_3"/>
    <property type="match status" value="2"/>
</dbReference>
<dbReference type="InterPro" id="IPR032675">
    <property type="entry name" value="LRR_dom_sf"/>
</dbReference>
<dbReference type="CDD" id="cd00096">
    <property type="entry name" value="Ig"/>
    <property type="match status" value="1"/>
</dbReference>
<feature type="chain" id="PRO_5041898940" evidence="6">
    <location>
        <begin position="19"/>
        <end position="1512"/>
    </location>
</feature>